<proteinExistence type="predicted"/>
<reference evidence="2 3" key="1">
    <citation type="journal article" date="2018" name="PLoS Genet.">
        <title>Population sequencing reveals clonal diversity and ancestral inbreeding in the grapevine cultivar Chardonnay.</title>
        <authorList>
            <person name="Roach M.J."/>
            <person name="Johnson D.L."/>
            <person name="Bohlmann J."/>
            <person name="van Vuuren H.J."/>
            <person name="Jones S.J."/>
            <person name="Pretorius I.S."/>
            <person name="Schmidt S.A."/>
            <person name="Borneman A.R."/>
        </authorList>
    </citation>
    <scope>NUCLEOTIDE SEQUENCE [LARGE SCALE GENOMIC DNA]</scope>
    <source>
        <strain evidence="3">cv. Chardonnay</strain>
        <tissue evidence="2">Leaf</tissue>
    </source>
</reference>
<organism evidence="2 3">
    <name type="scientific">Vitis vinifera</name>
    <name type="common">Grape</name>
    <dbReference type="NCBI Taxonomy" id="29760"/>
    <lineage>
        <taxon>Eukaryota</taxon>
        <taxon>Viridiplantae</taxon>
        <taxon>Streptophyta</taxon>
        <taxon>Embryophyta</taxon>
        <taxon>Tracheophyta</taxon>
        <taxon>Spermatophyta</taxon>
        <taxon>Magnoliopsida</taxon>
        <taxon>eudicotyledons</taxon>
        <taxon>Gunneridae</taxon>
        <taxon>Pentapetalae</taxon>
        <taxon>rosids</taxon>
        <taxon>Vitales</taxon>
        <taxon>Vitaceae</taxon>
        <taxon>Viteae</taxon>
        <taxon>Vitis</taxon>
    </lineage>
</organism>
<evidence type="ECO:0000256" key="1">
    <source>
        <dbReference type="SAM" id="MobiDB-lite"/>
    </source>
</evidence>
<dbReference type="AlphaFoldDB" id="A0A438IGY5"/>
<protein>
    <submittedName>
        <fullName evidence="2">Uncharacterized protein</fullName>
    </submittedName>
</protein>
<comment type="caution">
    <text evidence="2">The sequence shown here is derived from an EMBL/GenBank/DDBJ whole genome shotgun (WGS) entry which is preliminary data.</text>
</comment>
<accession>A0A438IGY5</accession>
<gene>
    <name evidence="2" type="ORF">CK203_027723</name>
</gene>
<dbReference type="Proteomes" id="UP000288805">
    <property type="component" value="Unassembled WGS sequence"/>
</dbReference>
<evidence type="ECO:0000313" key="3">
    <source>
        <dbReference type="Proteomes" id="UP000288805"/>
    </source>
</evidence>
<sequence>MQSLLRQRKRLKQENEELRTQMSASGPFSKLTPSKLTNNHRRTDEASFLGNTEFSSGSYTRWFEKEVLLARQTSSSESIGLNTPFFKSLAKKSHATMDDLFRRADKYSMLEDNVRAATQQVLVTNRPTKDYEA</sequence>
<feature type="region of interest" description="Disordered" evidence="1">
    <location>
        <begin position="14"/>
        <end position="43"/>
    </location>
</feature>
<evidence type="ECO:0000313" key="2">
    <source>
        <dbReference type="EMBL" id="RVW96002.1"/>
    </source>
</evidence>
<name>A0A438IGY5_VITVI</name>
<dbReference type="EMBL" id="QGNW01000110">
    <property type="protein sequence ID" value="RVW96002.1"/>
    <property type="molecule type" value="Genomic_DNA"/>
</dbReference>
<feature type="compositionally biased region" description="Polar residues" evidence="1">
    <location>
        <begin position="20"/>
        <end position="37"/>
    </location>
</feature>